<comment type="caution">
    <text evidence="3">The sequence shown here is derived from an EMBL/GenBank/DDBJ whole genome shotgun (WGS) entry which is preliminary data.</text>
</comment>
<evidence type="ECO:0000259" key="2">
    <source>
        <dbReference type="Pfam" id="PF03313"/>
    </source>
</evidence>
<evidence type="ECO:0000256" key="1">
    <source>
        <dbReference type="SAM" id="Coils"/>
    </source>
</evidence>
<feature type="coiled-coil region" evidence="1">
    <location>
        <begin position="54"/>
        <end position="86"/>
    </location>
</feature>
<evidence type="ECO:0000313" key="4">
    <source>
        <dbReference type="Proteomes" id="UP000093352"/>
    </source>
</evidence>
<dbReference type="AlphaFoldDB" id="A0A371IJQ0"/>
<keyword evidence="4" id="KW-1185">Reference proteome</keyword>
<dbReference type="InterPro" id="IPR005130">
    <property type="entry name" value="Ser_deHydtase-like_asu"/>
</dbReference>
<keyword evidence="1" id="KW-0175">Coiled coil</keyword>
<dbReference type="RefSeq" id="WP_094754490.1">
    <property type="nucleotide sequence ID" value="NZ_MBEW02000023.1"/>
</dbReference>
<reference evidence="3 4" key="1">
    <citation type="journal article" date="2016" name="Genome Announc.">
        <title>Draft Genome Sequence of Criibacterium bergeronii gen. nov., sp. nov., Strain CCRI-22567T, Isolated from a Vaginal Sample from a Woman with Bacterial Vaginosis.</title>
        <authorList>
            <person name="Maheux A.F."/>
            <person name="Berube E."/>
            <person name="Boudreau D.K."/>
            <person name="Raymond F."/>
            <person name="Corbeil J."/>
            <person name="Roy P.H."/>
            <person name="Boissinot M."/>
            <person name="Omar R.F."/>
        </authorList>
    </citation>
    <scope>NUCLEOTIDE SEQUENCE [LARGE SCALE GENOMIC DNA]</scope>
    <source>
        <strain evidence="3 4">CCRI-22567</strain>
    </source>
</reference>
<dbReference type="Proteomes" id="UP000093352">
    <property type="component" value="Unassembled WGS sequence"/>
</dbReference>
<dbReference type="EMBL" id="MBEW02000023">
    <property type="protein sequence ID" value="RDY20696.1"/>
    <property type="molecule type" value="Genomic_DNA"/>
</dbReference>
<name>A0A371IJQ0_9FIRM</name>
<dbReference type="PANTHER" id="PTHR30501:SF2">
    <property type="entry name" value="UPF0597 PROTEIN YHAM"/>
    <property type="match status" value="1"/>
</dbReference>
<accession>A0A371IJQ0</accession>
<protein>
    <submittedName>
        <fullName evidence="3">Serine dehydratase subunit alpha family protein</fullName>
    </submittedName>
</protein>
<proteinExistence type="predicted"/>
<evidence type="ECO:0000313" key="3">
    <source>
        <dbReference type="EMBL" id="RDY20696.1"/>
    </source>
</evidence>
<organism evidence="3 4">
    <name type="scientific">Criibacterium bergeronii</name>
    <dbReference type="NCBI Taxonomy" id="1871336"/>
    <lineage>
        <taxon>Bacteria</taxon>
        <taxon>Bacillati</taxon>
        <taxon>Bacillota</taxon>
        <taxon>Clostridia</taxon>
        <taxon>Peptostreptococcales</taxon>
        <taxon>Filifactoraceae</taxon>
        <taxon>Criibacterium</taxon>
    </lineage>
</organism>
<gene>
    <name evidence="3" type="ORF">BBG48_008800</name>
</gene>
<dbReference type="InterPro" id="IPR021144">
    <property type="entry name" value="UPF0597"/>
</dbReference>
<dbReference type="GO" id="GO:0080146">
    <property type="term" value="F:L-cysteine desulfhydrase activity"/>
    <property type="evidence" value="ECO:0007669"/>
    <property type="project" value="TreeGrafter"/>
</dbReference>
<feature type="domain" description="Serine dehydratase-like alpha subunit" evidence="2">
    <location>
        <begin position="78"/>
        <end position="340"/>
    </location>
</feature>
<dbReference type="Pfam" id="PF03313">
    <property type="entry name" value="SDH_alpha"/>
    <property type="match status" value="1"/>
</dbReference>
<sequence>MISKGIVEVSYTDNSPSVYVKIKIKTDRDEVETILSDSHTNIKSVVINGQQVYNSKENNELELRNKEVQNLNIKHLRQTMEEEESEKEKKFDIKDLSFKQLRQIIQDAEPEKTKFTLEGISVNKKAAKEGLNGYGSNLEKTLNSLKEKGVLPDNYITKARIMTAAAADLRMSGGDCPIMTSGGSGNQGIGVILPIAIVAKQENISDERLSKALFFSHAINRYVKEYSGKLSGICGCAIGAAIGATAGITWMIGGDDEQIAGACSNIFANLTGVICDGAKESCSMKLSTSAEESIVSAYLAVNGVISEKNVGIMAETIEYTIKNIGKLSHGAFDKVDDLMLEII</sequence>
<dbReference type="GO" id="GO:0019450">
    <property type="term" value="P:L-cysteine catabolic process to pyruvate"/>
    <property type="evidence" value="ECO:0007669"/>
    <property type="project" value="TreeGrafter"/>
</dbReference>
<dbReference type="PANTHER" id="PTHR30501">
    <property type="entry name" value="UPF0597 PROTEIN YHAM"/>
    <property type="match status" value="1"/>
</dbReference>